<dbReference type="AlphaFoldDB" id="A0A0R3T4A5"/>
<dbReference type="GO" id="GO:0005794">
    <property type="term" value="C:Golgi apparatus"/>
    <property type="evidence" value="ECO:0007669"/>
    <property type="project" value="TreeGrafter"/>
</dbReference>
<evidence type="ECO:0000259" key="12">
    <source>
        <dbReference type="Pfam" id="PF13733"/>
    </source>
</evidence>
<evidence type="ECO:0000313" key="13">
    <source>
        <dbReference type="EMBL" id="VDN97743.1"/>
    </source>
</evidence>
<dbReference type="InterPro" id="IPR003859">
    <property type="entry name" value="Galactosyl_T"/>
</dbReference>
<keyword evidence="10" id="KW-0325">Glycoprotein</keyword>
<evidence type="ECO:0000256" key="8">
    <source>
        <dbReference type="ARBA" id="ARBA00022989"/>
    </source>
</evidence>
<feature type="domain" description="Galactosyltransferase C-terminal" evidence="11">
    <location>
        <begin position="126"/>
        <end position="187"/>
    </location>
</feature>
<comment type="subcellular location">
    <subcellularLocation>
        <location evidence="1">Membrane</location>
        <topology evidence="1">Single-pass type II membrane protein</topology>
    </subcellularLocation>
</comment>
<comment type="pathway">
    <text evidence="2">Protein modification; protein glycosylation.</text>
</comment>
<evidence type="ECO:0000259" key="11">
    <source>
        <dbReference type="Pfam" id="PF02709"/>
    </source>
</evidence>
<dbReference type="SUPFAM" id="SSF53448">
    <property type="entry name" value="Nucleotide-diphospho-sugar transferases"/>
    <property type="match status" value="1"/>
</dbReference>
<proteinExistence type="inferred from homology"/>
<keyword evidence="14" id="KW-1185">Reference proteome</keyword>
<accession>A0A0R3T4A5</accession>
<evidence type="ECO:0000256" key="9">
    <source>
        <dbReference type="ARBA" id="ARBA00023136"/>
    </source>
</evidence>
<name>A0A0R3T4A5_RODNA</name>
<dbReference type="PANTHER" id="PTHR19300">
    <property type="entry name" value="BETA-1,4-GALACTOSYLTRANSFERASE"/>
    <property type="match status" value="1"/>
</dbReference>
<organism evidence="15">
    <name type="scientific">Rodentolepis nana</name>
    <name type="common">Dwarf tapeworm</name>
    <name type="synonym">Hymenolepis nana</name>
    <dbReference type="NCBI Taxonomy" id="102285"/>
    <lineage>
        <taxon>Eukaryota</taxon>
        <taxon>Metazoa</taxon>
        <taxon>Spiralia</taxon>
        <taxon>Lophotrochozoa</taxon>
        <taxon>Platyhelminthes</taxon>
        <taxon>Cestoda</taxon>
        <taxon>Eucestoda</taxon>
        <taxon>Cyclophyllidea</taxon>
        <taxon>Hymenolepididae</taxon>
        <taxon>Rodentolepis</taxon>
    </lineage>
</organism>
<dbReference type="UniPathway" id="UPA00378"/>
<dbReference type="InterPro" id="IPR029044">
    <property type="entry name" value="Nucleotide-diphossugar_trans"/>
</dbReference>
<keyword evidence="6" id="KW-0812">Transmembrane</keyword>
<dbReference type="GO" id="GO:0008378">
    <property type="term" value="F:galactosyltransferase activity"/>
    <property type="evidence" value="ECO:0007669"/>
    <property type="project" value="TreeGrafter"/>
</dbReference>
<dbReference type="GO" id="GO:0005975">
    <property type="term" value="P:carbohydrate metabolic process"/>
    <property type="evidence" value="ECO:0007669"/>
    <property type="project" value="InterPro"/>
</dbReference>
<evidence type="ECO:0000256" key="10">
    <source>
        <dbReference type="ARBA" id="ARBA00023180"/>
    </source>
</evidence>
<evidence type="ECO:0000256" key="1">
    <source>
        <dbReference type="ARBA" id="ARBA00004606"/>
    </source>
</evidence>
<keyword evidence="7" id="KW-0735">Signal-anchor</keyword>
<gene>
    <name evidence="13" type="ORF">HNAJ_LOCUS1884</name>
</gene>
<dbReference type="Pfam" id="PF02709">
    <property type="entry name" value="Glyco_transf_7C"/>
    <property type="match status" value="1"/>
</dbReference>
<keyword evidence="9" id="KW-0472">Membrane</keyword>
<dbReference type="Proteomes" id="UP000278807">
    <property type="component" value="Unassembled WGS sequence"/>
</dbReference>
<dbReference type="InterPro" id="IPR027791">
    <property type="entry name" value="Galactosyl_T_C"/>
</dbReference>
<comment type="similarity">
    <text evidence="3">Belongs to the glycosyltransferase 7 family.</text>
</comment>
<dbReference type="PANTHER" id="PTHR19300:SF57">
    <property type="entry name" value="BETA-1,4-N-ACETYLGALACTOSAMINYLTRANSFERASE"/>
    <property type="match status" value="1"/>
</dbReference>
<reference evidence="13 14" key="2">
    <citation type="submission" date="2018-11" db="EMBL/GenBank/DDBJ databases">
        <authorList>
            <consortium name="Pathogen Informatics"/>
        </authorList>
    </citation>
    <scope>NUCLEOTIDE SEQUENCE [LARGE SCALE GENOMIC DNA]</scope>
</reference>
<evidence type="ECO:0000256" key="7">
    <source>
        <dbReference type="ARBA" id="ARBA00022968"/>
    </source>
</evidence>
<protein>
    <submittedName>
        <fullName evidence="15">Glyco_transf_7C domain-containing protein</fullName>
    </submittedName>
</protein>
<keyword evidence="4" id="KW-0328">Glycosyltransferase</keyword>
<evidence type="ECO:0000313" key="14">
    <source>
        <dbReference type="Proteomes" id="UP000278807"/>
    </source>
</evidence>
<feature type="domain" description="Galactosyltransferase N-terminal" evidence="12">
    <location>
        <begin position="14"/>
        <end position="108"/>
    </location>
</feature>
<dbReference type="PRINTS" id="PR02050">
    <property type="entry name" value="B14GALTRFASE"/>
</dbReference>
<sequence length="241" mass="27614">MEIARYDCSYQDPAEPKIIIVVPYRHRELDLLSFILHMVPYFRHLVRQMEILVAEQNGTGPFNRAKLFNAAIREVKKAPKGDRLSGSKCFAFHDVDKLPINLDVPYSCAMGPQQLVWSFQSDNKTVETYSSFLGGVTMFSMDQLERINGASNSFVGWGGEDDDLWRRVKMAGLEVVEADKNKGQFYEGNYQHSQAANPNRHALLNRGNQESIMRNDGLRQVNYTLISRVNYNTFVWLLLDV</sequence>
<evidence type="ECO:0000256" key="6">
    <source>
        <dbReference type="ARBA" id="ARBA00022692"/>
    </source>
</evidence>
<evidence type="ECO:0000256" key="3">
    <source>
        <dbReference type="ARBA" id="ARBA00005735"/>
    </source>
</evidence>
<evidence type="ECO:0000256" key="5">
    <source>
        <dbReference type="ARBA" id="ARBA00022679"/>
    </source>
</evidence>
<dbReference type="Gene3D" id="3.90.550.10">
    <property type="entry name" value="Spore Coat Polysaccharide Biosynthesis Protein SpsA, Chain A"/>
    <property type="match status" value="1"/>
</dbReference>
<evidence type="ECO:0000313" key="15">
    <source>
        <dbReference type="WBParaSite" id="HNAJ_0000188501-mRNA-1"/>
    </source>
</evidence>
<dbReference type="OrthoDB" id="10016069at2759"/>
<evidence type="ECO:0000256" key="2">
    <source>
        <dbReference type="ARBA" id="ARBA00004922"/>
    </source>
</evidence>
<dbReference type="GO" id="GO:0016020">
    <property type="term" value="C:membrane"/>
    <property type="evidence" value="ECO:0007669"/>
    <property type="project" value="UniProtKB-SubCell"/>
</dbReference>
<dbReference type="InterPro" id="IPR027995">
    <property type="entry name" value="Galactosyl_T_N"/>
</dbReference>
<keyword evidence="8" id="KW-1133">Transmembrane helix</keyword>
<keyword evidence="5" id="KW-0808">Transferase</keyword>
<dbReference type="Pfam" id="PF13733">
    <property type="entry name" value="Glyco_transf_7N"/>
    <property type="match status" value="1"/>
</dbReference>
<dbReference type="EMBL" id="UZAE01000814">
    <property type="protein sequence ID" value="VDN97743.1"/>
    <property type="molecule type" value="Genomic_DNA"/>
</dbReference>
<dbReference type="STRING" id="102285.A0A0R3T4A5"/>
<reference evidence="15" key="1">
    <citation type="submission" date="2017-02" db="UniProtKB">
        <authorList>
            <consortium name="WormBaseParasite"/>
        </authorList>
    </citation>
    <scope>IDENTIFICATION</scope>
</reference>
<evidence type="ECO:0000256" key="4">
    <source>
        <dbReference type="ARBA" id="ARBA00022676"/>
    </source>
</evidence>
<dbReference type="WBParaSite" id="HNAJ_0000188501-mRNA-1">
    <property type="protein sequence ID" value="HNAJ_0000188501-mRNA-1"/>
    <property type="gene ID" value="HNAJ_0000188501"/>
</dbReference>